<dbReference type="KEGG" id="pog:Pogu_1179"/>
<feature type="compositionally biased region" description="Pro residues" evidence="1">
    <location>
        <begin position="188"/>
        <end position="198"/>
    </location>
</feature>
<proteinExistence type="predicted"/>
<dbReference type="AlphaFoldDB" id="H6Q8Q1"/>
<reference evidence="3 4" key="1">
    <citation type="journal article" date="2012" name="Stand. Genomic Sci.">
        <title>Complete genome sequence of Pyrobaculum oguniense.</title>
        <authorList>
            <person name="Bernick D.L."/>
            <person name="Karplus K."/>
            <person name="Lui L.M."/>
            <person name="Coker J.K."/>
            <person name="Murphy J.N."/>
            <person name="Chan P.P."/>
            <person name="Cozen A.E."/>
            <person name="Lowe T.M."/>
        </authorList>
    </citation>
    <scope>NUCLEOTIDE SEQUENCE [LARGE SCALE GENOMIC DNA]</scope>
    <source>
        <strain evidence="3 4">TE7</strain>
    </source>
</reference>
<feature type="transmembrane region" description="Helical" evidence="2">
    <location>
        <begin position="12"/>
        <end position="41"/>
    </location>
</feature>
<evidence type="ECO:0000256" key="2">
    <source>
        <dbReference type="SAM" id="Phobius"/>
    </source>
</evidence>
<feature type="region of interest" description="Disordered" evidence="1">
    <location>
        <begin position="179"/>
        <end position="198"/>
    </location>
</feature>
<feature type="transmembrane region" description="Helical" evidence="2">
    <location>
        <begin position="61"/>
        <end position="86"/>
    </location>
</feature>
<keyword evidence="4" id="KW-1185">Reference proteome</keyword>
<gene>
    <name evidence="3" type="ordered locus">Pogu_1179</name>
</gene>
<dbReference type="Pfam" id="PF06195">
    <property type="entry name" value="DUF996"/>
    <property type="match status" value="1"/>
</dbReference>
<dbReference type="HOGENOM" id="CLU_105758_1_0_2"/>
<dbReference type="EMBL" id="CP003316">
    <property type="protein sequence ID" value="AFA39206.1"/>
    <property type="molecule type" value="Genomic_DNA"/>
</dbReference>
<keyword evidence="2" id="KW-1133">Transmembrane helix</keyword>
<keyword evidence="2" id="KW-0472">Membrane</keyword>
<evidence type="ECO:0000256" key="1">
    <source>
        <dbReference type="SAM" id="MobiDB-lite"/>
    </source>
</evidence>
<feature type="transmembrane region" description="Helical" evidence="2">
    <location>
        <begin position="98"/>
        <end position="119"/>
    </location>
</feature>
<sequence length="198" mass="21025">MEFDTAKTLFGVGLIVALVGGFTSFVDMGAVGLLGLVLTLIGAYGLSEHYGRRDIFNNMLIATIIAFVGGVVVVLLILGSLVGIAITSPGALPDIWSILGVLIAVWLGLWVLVIVSTYFERKAFIALYEASGSDNFKKAADFVWWGALLFVILVGLVLFLVGAIFAIIGAFELKPPRKESGYYTTSQQPPPPAPSSAV</sequence>
<accession>H6Q8Q1</accession>
<evidence type="ECO:0000313" key="3">
    <source>
        <dbReference type="EMBL" id="AFA39206.1"/>
    </source>
</evidence>
<evidence type="ECO:0000313" key="4">
    <source>
        <dbReference type="Proteomes" id="UP000009062"/>
    </source>
</evidence>
<feature type="transmembrane region" description="Helical" evidence="2">
    <location>
        <begin position="142"/>
        <end position="171"/>
    </location>
</feature>
<organism evidence="3 4">
    <name type="scientific">Pyrobaculum oguniense (strain DSM 13380 / JCM 10595 / TE7)</name>
    <dbReference type="NCBI Taxonomy" id="698757"/>
    <lineage>
        <taxon>Archaea</taxon>
        <taxon>Thermoproteota</taxon>
        <taxon>Thermoprotei</taxon>
        <taxon>Thermoproteales</taxon>
        <taxon>Thermoproteaceae</taxon>
        <taxon>Pyrobaculum</taxon>
    </lineage>
</organism>
<name>H6Q8Q1_PYROT</name>
<keyword evidence="2" id="KW-0812">Transmembrane</keyword>
<dbReference type="InterPro" id="IPR010397">
    <property type="entry name" value="DUF996"/>
</dbReference>
<dbReference type="Proteomes" id="UP000009062">
    <property type="component" value="Chromosome"/>
</dbReference>
<dbReference type="eggNOG" id="arCOG01644">
    <property type="taxonomic scope" value="Archaea"/>
</dbReference>
<protein>
    <submittedName>
        <fullName evidence="3">Membrane protein</fullName>
    </submittedName>
</protein>